<dbReference type="SUPFAM" id="SSF47473">
    <property type="entry name" value="EF-hand"/>
    <property type="match status" value="1"/>
</dbReference>
<feature type="domain" description="EF-hand" evidence="4">
    <location>
        <begin position="402"/>
        <end position="437"/>
    </location>
</feature>
<dbReference type="PROSITE" id="PS00018">
    <property type="entry name" value="EF_HAND_1"/>
    <property type="match status" value="2"/>
</dbReference>
<feature type="active site" description="Proton acceptor" evidence="3">
    <location>
        <position position="247"/>
    </location>
</feature>
<evidence type="ECO:0000256" key="1">
    <source>
        <dbReference type="ARBA" id="ARBA00022837"/>
    </source>
</evidence>
<organism evidence="6 7">
    <name type="scientific">Crassostrea virginica</name>
    <name type="common">Eastern oyster</name>
    <dbReference type="NCBI Taxonomy" id="6565"/>
    <lineage>
        <taxon>Eukaryota</taxon>
        <taxon>Metazoa</taxon>
        <taxon>Spiralia</taxon>
        <taxon>Lophotrochozoa</taxon>
        <taxon>Mollusca</taxon>
        <taxon>Bivalvia</taxon>
        <taxon>Autobranchia</taxon>
        <taxon>Pteriomorphia</taxon>
        <taxon>Ostreida</taxon>
        <taxon>Ostreoidea</taxon>
        <taxon>Ostreidae</taxon>
        <taxon>Crassostrea</taxon>
    </lineage>
</organism>
<feature type="short sequence motif" description="GXGXXG" evidence="3">
    <location>
        <begin position="76"/>
        <end position="81"/>
    </location>
</feature>
<dbReference type="GeneID" id="111122993"/>
<accession>A0A8B8D1W6</accession>
<dbReference type="AlphaFoldDB" id="A0A8B8D1W6"/>
<dbReference type="CDD" id="cd00051">
    <property type="entry name" value="EFh"/>
    <property type="match status" value="1"/>
</dbReference>
<dbReference type="GO" id="GO:0005509">
    <property type="term" value="F:calcium ion binding"/>
    <property type="evidence" value="ECO:0007669"/>
    <property type="project" value="InterPro"/>
</dbReference>
<dbReference type="GO" id="GO:0016042">
    <property type="term" value="P:lipid catabolic process"/>
    <property type="evidence" value="ECO:0007669"/>
    <property type="project" value="UniProtKB-UniRule"/>
</dbReference>
<name>A0A8B8D1W6_CRAVI</name>
<dbReference type="InterPro" id="IPR002641">
    <property type="entry name" value="PNPLA_dom"/>
</dbReference>
<keyword evidence="2 3" id="KW-0443">Lipid metabolism</keyword>
<evidence type="ECO:0000313" key="7">
    <source>
        <dbReference type="RefSeq" id="XP_022320771.1"/>
    </source>
</evidence>
<dbReference type="InterPro" id="IPR016035">
    <property type="entry name" value="Acyl_Trfase/lysoPLipase"/>
</dbReference>
<keyword evidence="3" id="KW-0442">Lipid degradation</keyword>
<keyword evidence="6" id="KW-1185">Reference proteome</keyword>
<dbReference type="PROSITE" id="PS51635">
    <property type="entry name" value="PNPLA"/>
    <property type="match status" value="1"/>
</dbReference>
<dbReference type="CDD" id="cd07207">
    <property type="entry name" value="Pat_ExoU_VipD_like"/>
    <property type="match status" value="1"/>
</dbReference>
<feature type="active site" description="Nucleophile" evidence="3">
    <location>
        <position position="107"/>
    </location>
</feature>
<dbReference type="Pfam" id="PF13499">
    <property type="entry name" value="EF-hand_7"/>
    <property type="match status" value="1"/>
</dbReference>
<feature type="short sequence motif" description="GXSXG" evidence="3">
    <location>
        <begin position="105"/>
        <end position="109"/>
    </location>
</feature>
<protein>
    <submittedName>
        <fullName evidence="7">Uncharacterized protein LOC111122993</fullName>
    </submittedName>
</protein>
<dbReference type="Proteomes" id="UP000694844">
    <property type="component" value="Chromosome 3"/>
</dbReference>
<dbReference type="RefSeq" id="XP_022320771.1">
    <property type="nucleotide sequence ID" value="XM_022465063.1"/>
</dbReference>
<feature type="domain" description="EF-hand" evidence="4">
    <location>
        <begin position="358"/>
        <end position="393"/>
    </location>
</feature>
<dbReference type="SUPFAM" id="SSF52151">
    <property type="entry name" value="FabD/lysophospholipase-like"/>
    <property type="match status" value="1"/>
</dbReference>
<evidence type="ECO:0000256" key="2">
    <source>
        <dbReference type="ARBA" id="ARBA00023098"/>
    </source>
</evidence>
<dbReference type="InterPro" id="IPR002048">
    <property type="entry name" value="EF_hand_dom"/>
</dbReference>
<dbReference type="PROSITE" id="PS50222">
    <property type="entry name" value="EF_HAND_2"/>
    <property type="match status" value="2"/>
</dbReference>
<evidence type="ECO:0000259" key="5">
    <source>
        <dbReference type="PROSITE" id="PS51635"/>
    </source>
</evidence>
<proteinExistence type="predicted"/>
<dbReference type="InterPro" id="IPR018247">
    <property type="entry name" value="EF_Hand_1_Ca_BS"/>
</dbReference>
<gene>
    <name evidence="7" type="primary">LOC111122993</name>
</gene>
<dbReference type="PANTHER" id="PTHR46394:SF1">
    <property type="entry name" value="PNPLA DOMAIN-CONTAINING PROTEIN"/>
    <property type="match status" value="1"/>
</dbReference>
<reference evidence="7" key="1">
    <citation type="submission" date="2025-08" db="UniProtKB">
        <authorList>
            <consortium name="RefSeq"/>
        </authorList>
    </citation>
    <scope>IDENTIFICATION</scope>
    <source>
        <tissue evidence="7">Whole sample</tissue>
    </source>
</reference>
<feature type="short sequence motif" description="DGA/G" evidence="3">
    <location>
        <begin position="247"/>
        <end position="249"/>
    </location>
</feature>
<evidence type="ECO:0000313" key="6">
    <source>
        <dbReference type="Proteomes" id="UP000694844"/>
    </source>
</evidence>
<dbReference type="Gene3D" id="1.10.238.10">
    <property type="entry name" value="EF-hand"/>
    <property type="match status" value="1"/>
</dbReference>
<dbReference type="Pfam" id="PF01734">
    <property type="entry name" value="Patatin"/>
    <property type="match status" value="1"/>
</dbReference>
<evidence type="ECO:0000259" key="4">
    <source>
        <dbReference type="PROSITE" id="PS50222"/>
    </source>
</evidence>
<sequence>MGGGFSYLHAEPENGNRLEKSFRRQYIDQVLINGVKDTRCKCLDRGEGEEKKDEFSSKDLQEYADLFPFENLVFGGGGAKGIAYPGALQVLEEVGVLKRIKRCAGTSSGSFVALMISLGYTAEEIRKVARMDFRDFYDAPFGWLSFLSNLLRFFGWHPMNSLYDYFGEIVEKKLGNKDATFNDLYNKTGMELCVVVTNLTNMEEEYFHPKTTPDVALRLAIRMSISIPGLMQPVTFKKRGKDCIYADGGILMNKPISCFDGWWLSMGKADTFFNRLQSLENLPTFLDRKNRFARDERTAHKTLGFVLVDDTGYCKYHLSLCDTQNTNVVFPDTPLARKALLDERKVTKLDYEQQGLKRSISKLLGLASKYDIDNDGLISKDEFREIFQDESFTSEEKATLFGNNATVKTAMHLLDKDSDGMISFKEVIEYCEDIGYAILDHSSGLNRQEMNSLKDYITSVFTTMYVNLDHLGFSADDSSRIVGLNTHYVTTTDFGLEPEDAEFLDKVAYESTLTFLRRFAATKLVHKENTSCV</sequence>
<feature type="domain" description="PNPLA" evidence="5">
    <location>
        <begin position="72"/>
        <end position="260"/>
    </location>
</feature>
<dbReference type="Gene3D" id="3.40.1090.10">
    <property type="entry name" value="Cytosolic phospholipase A2 catalytic domain"/>
    <property type="match status" value="2"/>
</dbReference>
<evidence type="ECO:0000256" key="3">
    <source>
        <dbReference type="PROSITE-ProRule" id="PRU01161"/>
    </source>
</evidence>
<dbReference type="OrthoDB" id="6147020at2759"/>
<dbReference type="SMART" id="SM00054">
    <property type="entry name" value="EFh"/>
    <property type="match status" value="2"/>
</dbReference>
<dbReference type="KEGG" id="cvn:111122993"/>
<keyword evidence="1" id="KW-0106">Calcium</keyword>
<dbReference type="GO" id="GO:0016787">
    <property type="term" value="F:hydrolase activity"/>
    <property type="evidence" value="ECO:0007669"/>
    <property type="project" value="UniProtKB-UniRule"/>
</dbReference>
<dbReference type="InterPro" id="IPR011992">
    <property type="entry name" value="EF-hand-dom_pair"/>
</dbReference>
<dbReference type="PANTHER" id="PTHR46394">
    <property type="entry name" value="ANNEXIN"/>
    <property type="match status" value="1"/>
</dbReference>
<dbReference type="InterPro" id="IPR052580">
    <property type="entry name" value="Lipid_Hydrolase"/>
</dbReference>
<keyword evidence="3" id="KW-0378">Hydrolase</keyword>